<dbReference type="Proteomes" id="UP001623349">
    <property type="component" value="Unassembled WGS sequence"/>
</dbReference>
<reference evidence="2 3" key="1">
    <citation type="submission" date="2024-08" db="EMBL/GenBank/DDBJ databases">
        <title>The draft genome of Apodemus speciosus.</title>
        <authorList>
            <person name="Nabeshima K."/>
            <person name="Suzuki S."/>
            <person name="Onuma M."/>
        </authorList>
    </citation>
    <scope>NUCLEOTIDE SEQUENCE [LARGE SCALE GENOMIC DNA]</scope>
    <source>
        <strain evidence="2">IB14-021</strain>
    </source>
</reference>
<name>A0ABQ0EJT9_APOSI</name>
<gene>
    <name evidence="2" type="ORF">APTSU1_000232000</name>
</gene>
<organism evidence="2 3">
    <name type="scientific">Apodemus speciosus</name>
    <name type="common">Large Japanese field mouse</name>
    <dbReference type="NCBI Taxonomy" id="105296"/>
    <lineage>
        <taxon>Eukaryota</taxon>
        <taxon>Metazoa</taxon>
        <taxon>Chordata</taxon>
        <taxon>Craniata</taxon>
        <taxon>Vertebrata</taxon>
        <taxon>Euteleostomi</taxon>
        <taxon>Mammalia</taxon>
        <taxon>Eutheria</taxon>
        <taxon>Euarchontoglires</taxon>
        <taxon>Glires</taxon>
        <taxon>Rodentia</taxon>
        <taxon>Myomorpha</taxon>
        <taxon>Muroidea</taxon>
        <taxon>Muridae</taxon>
        <taxon>Murinae</taxon>
        <taxon>Apodemus</taxon>
    </lineage>
</organism>
<protein>
    <submittedName>
        <fullName evidence="2">BPI fold-containing family B, member 9B</fullName>
    </submittedName>
</protein>
<feature type="region of interest" description="Disordered" evidence="1">
    <location>
        <begin position="415"/>
        <end position="434"/>
    </location>
</feature>
<keyword evidence="3" id="KW-1185">Reference proteome</keyword>
<accession>A0ABQ0EJT9</accession>
<evidence type="ECO:0000313" key="2">
    <source>
        <dbReference type="EMBL" id="GAB1287090.1"/>
    </source>
</evidence>
<evidence type="ECO:0000256" key="1">
    <source>
        <dbReference type="SAM" id="MobiDB-lite"/>
    </source>
</evidence>
<comment type="caution">
    <text evidence="2">The sequence shown here is derived from an EMBL/GenBank/DDBJ whole genome shotgun (WGS) entry which is preliminary data.</text>
</comment>
<proteinExistence type="predicted"/>
<dbReference type="PANTHER" id="PTHR40142">
    <property type="entry name" value="BPI FOLD-CONTAINING FAMILY B, MEMBER 9B-RELATED"/>
    <property type="match status" value="1"/>
</dbReference>
<dbReference type="InterPro" id="IPR034433">
    <property type="entry name" value="Vomeromodulin"/>
</dbReference>
<feature type="region of interest" description="Disordered" evidence="1">
    <location>
        <begin position="55"/>
        <end position="78"/>
    </location>
</feature>
<dbReference type="PANTHER" id="PTHR40142:SF1">
    <property type="entry name" value="BPI FOLD CONTAINING FAMILY B, MEMBER 9B-RELATED"/>
    <property type="match status" value="1"/>
</dbReference>
<feature type="compositionally biased region" description="Polar residues" evidence="1">
    <location>
        <begin position="419"/>
        <end position="434"/>
    </location>
</feature>
<feature type="region of interest" description="Disordered" evidence="1">
    <location>
        <begin position="152"/>
        <end position="175"/>
    </location>
</feature>
<sequence>MGFRHKSVGSQALAIMLSIQAGTLDLVETPPVVGDLPAVVPGPLNLPSVLPSLPVLKGPPNHQRSPPKRPVPPSRGGKCVPAIGSTLSSDKLQDYLMKTLPPQIEDLVKCDDVDLDGVVGNLLTTVEGSAVMDILDVTSLLSGGGGLGIGGLLGKEGNEDSSKPSSGSKAAGGLGQLIPDGLPGTDVLGGLLNLGGDKGPGKGLLNGNGLSDIKKPVDDIVNNVSNLKDTVHDKVISMVPETVKEPLEGLLKMDIKETMLKLKVSQVTVDNLDKEKAKLDVTMNIAVSSNNTQCVNLDVQDTHMHVKEMNIQLIETSEKLLPLPVPLPLKDVVPVLLTAKINENLEKSNSCAIVLSDFNNCKNTSGLFSYQVQTVKISPRGLAILYCDNGLWEPSIGTSTMTQLRISTLRELHKPSKRPCSSNRTTQPGSHDSVQMNDLEAQITYIAFASQENNTLRVLYKVDIKKDGEEFATGESKLFISHGSKISNSTLIPDIKLTS</sequence>
<dbReference type="EMBL" id="BAAFST010000002">
    <property type="protein sequence ID" value="GAB1287090.1"/>
    <property type="molecule type" value="Genomic_DNA"/>
</dbReference>
<evidence type="ECO:0000313" key="3">
    <source>
        <dbReference type="Proteomes" id="UP001623349"/>
    </source>
</evidence>